<accession>A0A392USI8</accession>
<sequence length="73" mass="8605">LPRKEYIMEVGTVMRKQKKKKATCRPQWVLAQPCQESHGRAREIRSKKVENFLILRYPWTDHGLCKVGHGRDS</sequence>
<keyword evidence="2" id="KW-1185">Reference proteome</keyword>
<dbReference type="Proteomes" id="UP000265520">
    <property type="component" value="Unassembled WGS sequence"/>
</dbReference>
<proteinExistence type="predicted"/>
<dbReference type="AlphaFoldDB" id="A0A392USI8"/>
<name>A0A392USI8_9FABA</name>
<dbReference type="EMBL" id="LXQA010866550">
    <property type="protein sequence ID" value="MCI74735.1"/>
    <property type="molecule type" value="Genomic_DNA"/>
</dbReference>
<protein>
    <submittedName>
        <fullName evidence="1">Uncharacterized protein</fullName>
    </submittedName>
</protein>
<feature type="non-terminal residue" evidence="1">
    <location>
        <position position="1"/>
    </location>
</feature>
<evidence type="ECO:0000313" key="2">
    <source>
        <dbReference type="Proteomes" id="UP000265520"/>
    </source>
</evidence>
<comment type="caution">
    <text evidence="1">The sequence shown here is derived from an EMBL/GenBank/DDBJ whole genome shotgun (WGS) entry which is preliminary data.</text>
</comment>
<evidence type="ECO:0000313" key="1">
    <source>
        <dbReference type="EMBL" id="MCI74735.1"/>
    </source>
</evidence>
<organism evidence="1 2">
    <name type="scientific">Trifolium medium</name>
    <dbReference type="NCBI Taxonomy" id="97028"/>
    <lineage>
        <taxon>Eukaryota</taxon>
        <taxon>Viridiplantae</taxon>
        <taxon>Streptophyta</taxon>
        <taxon>Embryophyta</taxon>
        <taxon>Tracheophyta</taxon>
        <taxon>Spermatophyta</taxon>
        <taxon>Magnoliopsida</taxon>
        <taxon>eudicotyledons</taxon>
        <taxon>Gunneridae</taxon>
        <taxon>Pentapetalae</taxon>
        <taxon>rosids</taxon>
        <taxon>fabids</taxon>
        <taxon>Fabales</taxon>
        <taxon>Fabaceae</taxon>
        <taxon>Papilionoideae</taxon>
        <taxon>50 kb inversion clade</taxon>
        <taxon>NPAAA clade</taxon>
        <taxon>Hologalegina</taxon>
        <taxon>IRL clade</taxon>
        <taxon>Trifolieae</taxon>
        <taxon>Trifolium</taxon>
    </lineage>
</organism>
<reference evidence="1 2" key="1">
    <citation type="journal article" date="2018" name="Front. Plant Sci.">
        <title>Red Clover (Trifolium pratense) and Zigzag Clover (T. medium) - A Picture of Genomic Similarities and Differences.</title>
        <authorList>
            <person name="Dluhosova J."/>
            <person name="Istvanek J."/>
            <person name="Nedelnik J."/>
            <person name="Repkova J."/>
        </authorList>
    </citation>
    <scope>NUCLEOTIDE SEQUENCE [LARGE SCALE GENOMIC DNA]</scope>
    <source>
        <strain evidence="2">cv. 10/8</strain>
        <tissue evidence="1">Leaf</tissue>
    </source>
</reference>